<name>A0A549T4V9_METSR</name>
<dbReference type="InterPro" id="IPR036514">
    <property type="entry name" value="SGNH_hydro_sf"/>
</dbReference>
<dbReference type="GO" id="GO:0004622">
    <property type="term" value="F:phosphatidylcholine lysophospholipase activity"/>
    <property type="evidence" value="ECO:0007669"/>
    <property type="project" value="TreeGrafter"/>
</dbReference>
<dbReference type="InterPro" id="IPR051532">
    <property type="entry name" value="Ester_Hydrolysis_Enzymes"/>
</dbReference>
<dbReference type="Pfam" id="PF13472">
    <property type="entry name" value="Lipase_GDSL_2"/>
    <property type="match status" value="1"/>
</dbReference>
<sequence>MTTPVRICFFGDSLVNGTGDDDGLGWVGRLVSRERRGGRDVTAYNLGVRRDTSADIAARWREEARRRLPRDCDARLLFSFGANDCVEEEAGRARVPLAETLAHAQEILREAATLAPVLMVGPFLPDVARIDRLCPQLQRLCAEQRIPYIETRGFAAHCGVLLSEAAAGDGAHPNSGGYAALADFIGAAPQWRAWLDGALTSAKDAPADR</sequence>
<evidence type="ECO:0000313" key="2">
    <source>
        <dbReference type="EMBL" id="TRL36919.1"/>
    </source>
</evidence>
<dbReference type="InterPro" id="IPR013830">
    <property type="entry name" value="SGNH_hydro"/>
</dbReference>
<feature type="domain" description="SGNH hydrolase-type esterase" evidence="1">
    <location>
        <begin position="9"/>
        <end position="180"/>
    </location>
</feature>
<evidence type="ECO:0000259" key="1">
    <source>
        <dbReference type="Pfam" id="PF13472"/>
    </source>
</evidence>
<dbReference type="PANTHER" id="PTHR30383:SF5">
    <property type="entry name" value="SGNH HYDROLASE-TYPE ESTERASE DOMAIN-CONTAINING PROTEIN"/>
    <property type="match status" value="1"/>
</dbReference>
<gene>
    <name evidence="2" type="ORF">FM996_03490</name>
</gene>
<dbReference type="SUPFAM" id="SSF52266">
    <property type="entry name" value="SGNH hydrolase"/>
    <property type="match status" value="1"/>
</dbReference>
<dbReference type="PANTHER" id="PTHR30383">
    <property type="entry name" value="THIOESTERASE 1/PROTEASE 1/LYSOPHOSPHOLIPASE L1"/>
    <property type="match status" value="1"/>
</dbReference>
<evidence type="ECO:0000313" key="3">
    <source>
        <dbReference type="Proteomes" id="UP000316781"/>
    </source>
</evidence>
<dbReference type="Gene3D" id="3.40.50.1110">
    <property type="entry name" value="SGNH hydrolase"/>
    <property type="match status" value="1"/>
</dbReference>
<reference evidence="2 3" key="1">
    <citation type="submission" date="2019-07" db="EMBL/GenBank/DDBJ databases">
        <title>Ln-dependent methylotrophs.</title>
        <authorList>
            <person name="Tani A."/>
        </authorList>
    </citation>
    <scope>NUCLEOTIDE SEQUENCE [LARGE SCALE GENOMIC DNA]</scope>
    <source>
        <strain evidence="2 3">SM89A</strain>
    </source>
</reference>
<organism evidence="2 3">
    <name type="scientific">Methylosinus sporium</name>
    <dbReference type="NCBI Taxonomy" id="428"/>
    <lineage>
        <taxon>Bacteria</taxon>
        <taxon>Pseudomonadati</taxon>
        <taxon>Pseudomonadota</taxon>
        <taxon>Alphaproteobacteria</taxon>
        <taxon>Hyphomicrobiales</taxon>
        <taxon>Methylocystaceae</taxon>
        <taxon>Methylosinus</taxon>
    </lineage>
</organism>
<accession>A0A549T4V9</accession>
<proteinExistence type="predicted"/>
<comment type="caution">
    <text evidence="2">The sequence shown here is derived from an EMBL/GenBank/DDBJ whole genome shotgun (WGS) entry which is preliminary data.</text>
</comment>
<dbReference type="EMBL" id="VJMF01000015">
    <property type="protein sequence ID" value="TRL36919.1"/>
    <property type="molecule type" value="Genomic_DNA"/>
</dbReference>
<dbReference type="AlphaFoldDB" id="A0A549T4V9"/>
<dbReference type="Proteomes" id="UP000316781">
    <property type="component" value="Unassembled WGS sequence"/>
</dbReference>
<protein>
    <recommendedName>
        <fullName evidence="1">SGNH hydrolase-type esterase domain-containing protein</fullName>
    </recommendedName>
</protein>
<dbReference type="RefSeq" id="WP_142861859.1">
    <property type="nucleotide sequence ID" value="NZ_VJMF01000015.1"/>
</dbReference>